<reference evidence="2 3" key="1">
    <citation type="submission" date="2021-06" db="EMBL/GenBank/DDBJ databases">
        <title>Caerostris extrusa draft genome.</title>
        <authorList>
            <person name="Kono N."/>
            <person name="Arakawa K."/>
        </authorList>
    </citation>
    <scope>NUCLEOTIDE SEQUENCE [LARGE SCALE GENOMIC DNA]</scope>
</reference>
<keyword evidence="3" id="KW-1185">Reference proteome</keyword>
<evidence type="ECO:0000313" key="3">
    <source>
        <dbReference type="Proteomes" id="UP001054945"/>
    </source>
</evidence>
<dbReference type="AlphaFoldDB" id="A0AAV4NKE5"/>
<feature type="region of interest" description="Disordered" evidence="1">
    <location>
        <begin position="1"/>
        <end position="30"/>
    </location>
</feature>
<feature type="compositionally biased region" description="Basic and acidic residues" evidence="1">
    <location>
        <begin position="19"/>
        <end position="29"/>
    </location>
</feature>
<dbReference type="EMBL" id="BPLR01020902">
    <property type="protein sequence ID" value="GIX83757.1"/>
    <property type="molecule type" value="Genomic_DNA"/>
</dbReference>
<accession>A0AAV4NKE5</accession>
<gene>
    <name evidence="2" type="ORF">CEXT_277701</name>
</gene>
<dbReference type="Proteomes" id="UP001054945">
    <property type="component" value="Unassembled WGS sequence"/>
</dbReference>
<comment type="caution">
    <text evidence="2">The sequence shown here is derived from an EMBL/GenBank/DDBJ whole genome shotgun (WGS) entry which is preliminary data.</text>
</comment>
<proteinExistence type="predicted"/>
<protein>
    <submittedName>
        <fullName evidence="2">Uncharacterized protein</fullName>
    </submittedName>
</protein>
<organism evidence="2 3">
    <name type="scientific">Caerostris extrusa</name>
    <name type="common">Bark spider</name>
    <name type="synonym">Caerostris bankana</name>
    <dbReference type="NCBI Taxonomy" id="172846"/>
    <lineage>
        <taxon>Eukaryota</taxon>
        <taxon>Metazoa</taxon>
        <taxon>Ecdysozoa</taxon>
        <taxon>Arthropoda</taxon>
        <taxon>Chelicerata</taxon>
        <taxon>Arachnida</taxon>
        <taxon>Araneae</taxon>
        <taxon>Araneomorphae</taxon>
        <taxon>Entelegynae</taxon>
        <taxon>Araneoidea</taxon>
        <taxon>Araneidae</taxon>
        <taxon>Caerostris</taxon>
    </lineage>
</organism>
<evidence type="ECO:0000256" key="1">
    <source>
        <dbReference type="SAM" id="MobiDB-lite"/>
    </source>
</evidence>
<evidence type="ECO:0000313" key="2">
    <source>
        <dbReference type="EMBL" id="GIX83757.1"/>
    </source>
</evidence>
<name>A0AAV4NKE5_CAEEX</name>
<sequence length="271" mass="30107">MNRVSPSTIDDSEGGVKALDPHPQDEKFNPDNNILLQHSNSYCATLTNQTTFSVNEPTGRSFCARGNSTTPDLYLLRPSESLESARQQQHTNLRIPHSLGCRERGPHDQHIPAFLSFFSVAPRNAASQNREIKPSFLKVTAAPAEKQSLHRPWWSRSGKGLYLEITPFSARLILVWGLFTSTSSPRVNSLRIPHSLGCRDRGPPIDDQHIPCILQLLFCCTKECGIPKSGNKVQLSESNCCSSRVSVPSSALVESEFYYDGLYLELTPLTP</sequence>